<gene>
    <name evidence="1" type="ORF">SAMN04489751_1998</name>
</gene>
<name>A0A1H1S577_BRESA</name>
<dbReference type="EMBL" id="LT629739">
    <property type="protein sequence ID" value="SDS43111.1"/>
    <property type="molecule type" value="Genomic_DNA"/>
</dbReference>
<organism evidence="1 2">
    <name type="scientific">Brevibacterium sandarakinum</name>
    <dbReference type="NCBI Taxonomy" id="629680"/>
    <lineage>
        <taxon>Bacteria</taxon>
        <taxon>Bacillati</taxon>
        <taxon>Actinomycetota</taxon>
        <taxon>Actinomycetes</taxon>
        <taxon>Micrococcales</taxon>
        <taxon>Brevibacteriaceae</taxon>
        <taxon>Brevibacterium</taxon>
    </lineage>
</organism>
<dbReference type="Pfam" id="PF06224">
    <property type="entry name" value="AlkZ-like"/>
    <property type="match status" value="1"/>
</dbReference>
<dbReference type="InterPro" id="IPR009351">
    <property type="entry name" value="AlkZ-like"/>
</dbReference>
<dbReference type="PANTHER" id="PTHR38479:SF2">
    <property type="entry name" value="WINGED HELIX DNA-BINDING DOMAIN-CONTAINING PROTEIN"/>
    <property type="match status" value="1"/>
</dbReference>
<accession>A0A1H1S577</accession>
<dbReference type="OrthoDB" id="9148135at2"/>
<dbReference type="GO" id="GO:0003677">
    <property type="term" value="F:DNA binding"/>
    <property type="evidence" value="ECO:0007669"/>
    <property type="project" value="UniProtKB-KW"/>
</dbReference>
<dbReference type="Proteomes" id="UP000199700">
    <property type="component" value="Chromosome"/>
</dbReference>
<dbReference type="AlphaFoldDB" id="A0A1H1S577"/>
<proteinExistence type="predicted"/>
<keyword evidence="2" id="KW-1185">Reference proteome</keyword>
<dbReference type="STRING" id="629680.SAMN04489751_1998"/>
<protein>
    <submittedName>
        <fullName evidence="1">Winged helix DNA-binding domain-containing protein</fullName>
    </submittedName>
</protein>
<evidence type="ECO:0000313" key="2">
    <source>
        <dbReference type="Proteomes" id="UP000199700"/>
    </source>
</evidence>
<evidence type="ECO:0000313" key="1">
    <source>
        <dbReference type="EMBL" id="SDS43111.1"/>
    </source>
</evidence>
<dbReference type="PANTHER" id="PTHR38479">
    <property type="entry name" value="LMO0824 PROTEIN"/>
    <property type="match status" value="1"/>
</dbReference>
<sequence length="396" mass="43540">MSVKVTRDEVIAFRLEAQNLNRRVDGQSLVAATGVCGVQNSPPGSALLALNARVSGVTREAVNAAISDDKSLLQSWCMRGAPFYFPTIDLPIFTTGALPTTEDGRRHFVLGVEASLNKLEMSLAEVVDRTRNAIGTVLSGRTLTVNDLGTDIAEQIAHELPKSKRADWESEGPFAKGQPLGEGVVHFCLRILTLQKVICFAPREGNKAPFVLLDEWIDNDVPEMAPEDARAELLRRYLHAYGPSTHGDFASWLGMRSREGEAWWDLLDGEMTEVDFGRRTWVLTKDLDVLQSSPTPAGVRLLPPRDLYTQGRDRSTIIDKQFHRDVFKAVSEPGAVLVDGRILGTWRARKNGKNLSMSVTAFDPLSAHARKAVESEAEKVASLRGAAAVEVDFDSY</sequence>
<dbReference type="RefSeq" id="WP_092105254.1">
    <property type="nucleotide sequence ID" value="NZ_LT629739.1"/>
</dbReference>
<keyword evidence="1" id="KW-0238">DNA-binding</keyword>
<reference evidence="1" key="1">
    <citation type="submission" date="2016-10" db="EMBL/GenBank/DDBJ databases">
        <authorList>
            <person name="Varghese N."/>
            <person name="Submissions S."/>
        </authorList>
    </citation>
    <scope>NUCLEOTIDE SEQUENCE [LARGE SCALE GENOMIC DNA]</scope>
    <source>
        <strain evidence="1">DSM 22082</strain>
    </source>
</reference>